<keyword evidence="1" id="KW-0202">Cytokine</keyword>
<evidence type="ECO:0000259" key="3">
    <source>
        <dbReference type="Pfam" id="PF00048"/>
    </source>
</evidence>
<dbReference type="InterPro" id="IPR036048">
    <property type="entry name" value="Interleukin_8-like_sf"/>
</dbReference>
<dbReference type="GO" id="GO:0008009">
    <property type="term" value="F:chemokine activity"/>
    <property type="evidence" value="ECO:0007669"/>
    <property type="project" value="InterPro"/>
</dbReference>
<keyword evidence="2" id="KW-0732">Signal</keyword>
<dbReference type="OrthoDB" id="9447832at2759"/>
<dbReference type="AlphaFoldDB" id="A0A8T2NRJ6"/>
<dbReference type="EMBL" id="JAFBMS010000023">
    <property type="protein sequence ID" value="KAG9343533.1"/>
    <property type="molecule type" value="Genomic_DNA"/>
</dbReference>
<evidence type="ECO:0000313" key="4">
    <source>
        <dbReference type="EMBL" id="KAG9343533.1"/>
    </source>
</evidence>
<protein>
    <recommendedName>
        <fullName evidence="3">Chemokine interleukin-8-like domain-containing protein</fullName>
    </recommendedName>
</protein>
<dbReference type="Proteomes" id="UP000824540">
    <property type="component" value="Unassembled WGS sequence"/>
</dbReference>
<evidence type="ECO:0000256" key="1">
    <source>
        <dbReference type="ARBA" id="ARBA00022514"/>
    </source>
</evidence>
<dbReference type="GO" id="GO:0006955">
    <property type="term" value="P:immune response"/>
    <property type="evidence" value="ECO:0007669"/>
    <property type="project" value="InterPro"/>
</dbReference>
<proteinExistence type="predicted"/>
<keyword evidence="5" id="KW-1185">Reference proteome</keyword>
<organism evidence="4 5">
    <name type="scientific">Albula glossodonta</name>
    <name type="common">roundjaw bonefish</name>
    <dbReference type="NCBI Taxonomy" id="121402"/>
    <lineage>
        <taxon>Eukaryota</taxon>
        <taxon>Metazoa</taxon>
        <taxon>Chordata</taxon>
        <taxon>Craniata</taxon>
        <taxon>Vertebrata</taxon>
        <taxon>Euteleostomi</taxon>
        <taxon>Actinopterygii</taxon>
        <taxon>Neopterygii</taxon>
        <taxon>Teleostei</taxon>
        <taxon>Albuliformes</taxon>
        <taxon>Albulidae</taxon>
        <taxon>Albula</taxon>
    </lineage>
</organism>
<dbReference type="Pfam" id="PF00048">
    <property type="entry name" value="IL8"/>
    <property type="match status" value="1"/>
</dbReference>
<dbReference type="Gene3D" id="2.40.50.40">
    <property type="match status" value="1"/>
</dbReference>
<evidence type="ECO:0000256" key="2">
    <source>
        <dbReference type="SAM" id="SignalP"/>
    </source>
</evidence>
<reference evidence="4" key="1">
    <citation type="thesis" date="2021" institute="BYU ScholarsArchive" country="Provo, UT, USA">
        <title>Applications of and Algorithms for Genome Assembly and Genomic Analyses with an Emphasis on Marine Teleosts.</title>
        <authorList>
            <person name="Pickett B.D."/>
        </authorList>
    </citation>
    <scope>NUCLEOTIDE SEQUENCE</scope>
    <source>
        <strain evidence="4">HI-2016</strain>
    </source>
</reference>
<evidence type="ECO:0000313" key="5">
    <source>
        <dbReference type="Proteomes" id="UP000824540"/>
    </source>
</evidence>
<feature type="signal peptide" evidence="2">
    <location>
        <begin position="1"/>
        <end position="24"/>
    </location>
</feature>
<comment type="caution">
    <text evidence="4">The sequence shown here is derived from an EMBL/GenBank/DDBJ whole genome shotgun (WGS) entry which is preliminary data.</text>
</comment>
<dbReference type="GO" id="GO:0005615">
    <property type="term" value="C:extracellular space"/>
    <property type="evidence" value="ECO:0007669"/>
    <property type="project" value="UniProtKB-KW"/>
</dbReference>
<feature type="domain" description="Chemokine interleukin-8-like" evidence="3">
    <location>
        <begin position="28"/>
        <end position="53"/>
    </location>
</feature>
<sequence>MAQFNLSTACLLLLLSVSLYSVLTESGIFLTVKGKQVCANPTDPWVIERINKLGSKVKKMNIPAQ</sequence>
<name>A0A8T2NRJ6_9TELE</name>
<gene>
    <name evidence="4" type="ORF">JZ751_013699</name>
</gene>
<feature type="chain" id="PRO_5035783216" description="Chemokine interleukin-8-like domain-containing protein" evidence="2">
    <location>
        <begin position="25"/>
        <end position="65"/>
    </location>
</feature>
<dbReference type="SUPFAM" id="SSF54117">
    <property type="entry name" value="Interleukin 8-like chemokines"/>
    <property type="match status" value="1"/>
</dbReference>
<dbReference type="InterPro" id="IPR001811">
    <property type="entry name" value="Chemokine_IL8-like_dom"/>
</dbReference>
<accession>A0A8T2NRJ6</accession>